<evidence type="ECO:0000313" key="1">
    <source>
        <dbReference type="EMBL" id="RCV47401.1"/>
    </source>
</evidence>
<feature type="non-terminal residue" evidence="1">
    <location>
        <position position="176"/>
    </location>
</feature>
<keyword evidence="2" id="KW-1185">Reference proteome</keyword>
<organism evidence="1 2">
    <name type="scientific">Marinitenerispora sediminis</name>
    <dbReference type="NCBI Taxonomy" id="1931232"/>
    <lineage>
        <taxon>Bacteria</taxon>
        <taxon>Bacillati</taxon>
        <taxon>Actinomycetota</taxon>
        <taxon>Actinomycetes</taxon>
        <taxon>Streptosporangiales</taxon>
        <taxon>Nocardiopsidaceae</taxon>
        <taxon>Marinitenerispora</taxon>
    </lineage>
</organism>
<proteinExistence type="predicted"/>
<reference evidence="1 2" key="1">
    <citation type="submission" date="2018-04" db="EMBL/GenBank/DDBJ databases">
        <title>Novel actinobacteria from marine sediment.</title>
        <authorList>
            <person name="Ng Z.Y."/>
            <person name="Tan G.Y.A."/>
        </authorList>
    </citation>
    <scope>NUCLEOTIDE SEQUENCE [LARGE SCALE GENOMIC DNA]</scope>
    <source>
        <strain evidence="1 2">TPS81</strain>
    </source>
</reference>
<protein>
    <submittedName>
        <fullName evidence="1">Uncharacterized protein</fullName>
    </submittedName>
</protein>
<accession>A0A368SXK2</accession>
<dbReference type="EMBL" id="QEIN01000522">
    <property type="protein sequence ID" value="RCV47401.1"/>
    <property type="molecule type" value="Genomic_DNA"/>
</dbReference>
<dbReference type="Proteomes" id="UP000253318">
    <property type="component" value="Unassembled WGS sequence"/>
</dbReference>
<comment type="caution">
    <text evidence="1">The sequence shown here is derived from an EMBL/GenBank/DDBJ whole genome shotgun (WGS) entry which is preliminary data.</text>
</comment>
<evidence type="ECO:0000313" key="2">
    <source>
        <dbReference type="Proteomes" id="UP000253318"/>
    </source>
</evidence>
<sequence>MGWGMVAVMSRRARGWARIAAEERPCRRAAGRAGPGDVPVVRGRPQLGRRRLEHERVAPLCGAGGEGQGRRESANRRILVVSPPRERPEGFGCIPCVPDRVPSFRGPGGVVVGADHGGVRPDVEGFAGGGVGAQLVGDAVAGAIQRPAAVPVRVRKRMALLTCRWWAHRWPLRGAG</sequence>
<gene>
    <name evidence="1" type="ORF">DEF24_27180</name>
</gene>
<name>A0A368SXK2_9ACTN</name>
<dbReference type="AlphaFoldDB" id="A0A368SXK2"/>